<sequence length="596" mass="68928">MKFSYGISDFYLLRTENYFYVDRTSHISLIEKAGLQLLFLRPRRFGKSLLLSMLENYYDVAKADEFESLFGDLAIGQNPTPKHNQYLIMKWDFSVVEPQDDVIDMRKSLHDHLNNSIQEFAAHYQNLLQYQIKIDPQNAISSFESALIAIKQTPYRLYLLIDEYDNFANEVLMGRGEISPSRYKALLSTEGSLKAIFKTVKSASSGRGLERVFITGVSPVLMSDITSAYNVAENIYLRPVFNDLCGFRESEIRSVLTQIVEECELSPENGQDALTLMQEFYDGYCFSERINDFIFNPTLVLYFLKHFQQECEFPRMMLDDNLAIDRGKLSYISGLPNGEPIISQALNEAPPLNLKRLANRFGVDEMLNAAKGNTFIISLLYYLGILSFNGKTALGKLRFKIPNLVARQLYVEQLFELFLPRETERSEAQLLAEDFYQTGDLQALCDFMEQRYFRVFDNRDYSSANELTIKTAFLTVLFDDVFYIMDSELPLERRYADLTMIIRPEQRKYPIYDFFFEFKYLNLSDVGLSGEKAREKSIDELKALTPVKQKLAESKKQLLDYQSRLESKYGDSLRLQLISVVAVGFERVVWEIVSKS</sequence>
<name>A0A4E0QK31_9GAMM</name>
<dbReference type="PANTHER" id="PTHR34825:SF2">
    <property type="entry name" value="AAA-ATPASE-LIKE DOMAIN-CONTAINING PROTEIN"/>
    <property type="match status" value="1"/>
</dbReference>
<reference evidence="2 3" key="1">
    <citation type="journal article" date="2016" name="Front. Microbiol.">
        <title>Single-Cell (Meta-)Genomics of a Dimorphic Candidatus Thiomargarita nelsonii Reveals Genomic Plasticity.</title>
        <authorList>
            <person name="Flood B.E."/>
            <person name="Fliss P."/>
            <person name="Jones D.S."/>
            <person name="Dick G.J."/>
            <person name="Jain S."/>
            <person name="Kaster A.K."/>
            <person name="Winkel M."/>
            <person name="Mussmann M."/>
            <person name="Bailey J."/>
        </authorList>
    </citation>
    <scope>NUCLEOTIDE SEQUENCE [LARGE SCALE GENOMIC DNA]</scope>
    <source>
        <strain evidence="2">Hydrate Ridge</strain>
    </source>
</reference>
<protein>
    <submittedName>
        <fullName evidence="2">ATPase AAA</fullName>
    </submittedName>
</protein>
<comment type="caution">
    <text evidence="2">The sequence shown here is derived from an EMBL/GenBank/DDBJ whole genome shotgun (WGS) entry which is preliminary data.</text>
</comment>
<gene>
    <name evidence="2" type="ORF">PN36_32950</name>
</gene>
<proteinExistence type="predicted"/>
<dbReference type="Pfam" id="PF09820">
    <property type="entry name" value="AAA-ATPase_like"/>
    <property type="match status" value="1"/>
</dbReference>
<keyword evidence="3" id="KW-1185">Reference proteome</keyword>
<dbReference type="PANTHER" id="PTHR34825">
    <property type="entry name" value="CONSERVED PROTEIN, WITH A WEAK D-GALACTARATE DEHYDRATASE/ALTRONATE HYDROLASE DOMAIN"/>
    <property type="match status" value="1"/>
</dbReference>
<accession>A0A4E0QK31</accession>
<dbReference type="InterPro" id="IPR018631">
    <property type="entry name" value="AAA-ATPase-like_dom"/>
</dbReference>
<evidence type="ECO:0000313" key="3">
    <source>
        <dbReference type="Proteomes" id="UP000030428"/>
    </source>
</evidence>
<dbReference type="Proteomes" id="UP000030428">
    <property type="component" value="Unassembled WGS sequence"/>
</dbReference>
<evidence type="ECO:0000313" key="2">
    <source>
        <dbReference type="EMBL" id="TGN99848.1"/>
    </source>
</evidence>
<dbReference type="AlphaFoldDB" id="A0A4E0QK31"/>
<feature type="domain" description="AAA-ATPase-like" evidence="1">
    <location>
        <begin position="5"/>
        <end position="226"/>
    </location>
</feature>
<evidence type="ECO:0000259" key="1">
    <source>
        <dbReference type="Pfam" id="PF09820"/>
    </source>
</evidence>
<dbReference type="EMBL" id="JSZA02000311">
    <property type="protein sequence ID" value="TGN99848.1"/>
    <property type="molecule type" value="Genomic_DNA"/>
</dbReference>
<organism evidence="2 3">
    <name type="scientific">Candidatus Thiomargarita nelsonii</name>
    <dbReference type="NCBI Taxonomy" id="1003181"/>
    <lineage>
        <taxon>Bacteria</taxon>
        <taxon>Pseudomonadati</taxon>
        <taxon>Pseudomonadota</taxon>
        <taxon>Gammaproteobacteria</taxon>
        <taxon>Thiotrichales</taxon>
        <taxon>Thiotrichaceae</taxon>
        <taxon>Thiomargarita</taxon>
    </lineage>
</organism>